<dbReference type="Proteomes" id="UP000236319">
    <property type="component" value="Unassembled WGS sequence"/>
</dbReference>
<dbReference type="VEuPathDB" id="PiroplasmaDB:BOVATA_006410"/>
<dbReference type="RefSeq" id="XP_028865391.1">
    <property type="nucleotide sequence ID" value="XM_029009558.1"/>
</dbReference>
<evidence type="ECO:0000256" key="1">
    <source>
        <dbReference type="SAM" id="MobiDB-lite"/>
    </source>
</evidence>
<protein>
    <submittedName>
        <fullName evidence="2">Uncharacterized protein</fullName>
    </submittedName>
</protein>
<name>A0A2H6K847_9APIC</name>
<sequence length="757" mass="84900">MRAVWTTYVQEVCKRVKNQATDKDGESSDRFSPTDISLIFAAFAKSGRRDSSFINLLLEAMRDNVDKYDIRDFAVLYNGLAKVGMQADEMINGFNTNIESRITAKTSEKDIALLLNALLELRVRDANAIFVKASLAISSKIKYIANCHTLTLLLHSYARFRGFAAESDPPGHPPVEGLGPHRAASSEGTHQDDGGMNSHKTPPSEGDIANERENEQSPEATLITETTLSLLGRCADLMIQMRPTDIMYYYKSAVHLIYANSNGVTRQLYASMANMNKAHIRIREHILEFEARELVSLLQALKDAQSFVELESPLDDDGAVWVVNNEIRNQAPILQEEITNELTYRTRVMSFAECLGFLKLMSSEDHRALLVCRRLIYKVNKMNELNSWERYSKTDLWDLIHILGKICDVSTSTEAQELMVAITKNITGTLKLREVDAMCRLAARLGAKSNSLLKKVNSVTCRADCLQPTQAASLAYHLTGLGYIDHIQPILDACLQVDNAKDALHVLTALAILKVNRLTHIPVELVDTMTKQVEVGMAELPTDESTANKIAILRAAGIAELRGESGKYTLYPRLYSPVDHLVLRNVRFASNKLKVDIQLMSLAQCTEDIANSLEAFLSKFDDKTRMYRNYDAGDMILPIVIELPGSTKVAVHVLMNDFYSGRRQMLRNDVFAQIRLMDDRGIRTVGCRADHYLQGDRTQFIANLVERCHNVANSEANTTKDELQAPQVRLAKEHVVDKSPQQPKLDSFSRFRRLVAG</sequence>
<keyword evidence="3" id="KW-1185">Reference proteome</keyword>
<evidence type="ECO:0000313" key="2">
    <source>
        <dbReference type="EMBL" id="GBE59148.1"/>
    </source>
</evidence>
<comment type="caution">
    <text evidence="2">The sequence shown here is derived from an EMBL/GenBank/DDBJ whole genome shotgun (WGS) entry which is preliminary data.</text>
</comment>
<feature type="region of interest" description="Disordered" evidence="1">
    <location>
        <begin position="168"/>
        <end position="219"/>
    </location>
</feature>
<gene>
    <name evidence="2" type="ORF">BOVATA_006410</name>
</gene>
<dbReference type="AlphaFoldDB" id="A0A2H6K847"/>
<dbReference type="EMBL" id="BDSA01000001">
    <property type="protein sequence ID" value="GBE59148.1"/>
    <property type="molecule type" value="Genomic_DNA"/>
</dbReference>
<dbReference type="GeneID" id="39872918"/>
<organism evidence="2 3">
    <name type="scientific">Babesia ovata</name>
    <dbReference type="NCBI Taxonomy" id="189622"/>
    <lineage>
        <taxon>Eukaryota</taxon>
        <taxon>Sar</taxon>
        <taxon>Alveolata</taxon>
        <taxon>Apicomplexa</taxon>
        <taxon>Aconoidasida</taxon>
        <taxon>Piroplasmida</taxon>
        <taxon>Babesiidae</taxon>
        <taxon>Babesia</taxon>
    </lineage>
</organism>
<evidence type="ECO:0000313" key="3">
    <source>
        <dbReference type="Proteomes" id="UP000236319"/>
    </source>
</evidence>
<reference evidence="2 3" key="1">
    <citation type="journal article" date="2017" name="BMC Genomics">
        <title>Whole-genome assembly of Babesia ovata and comparative genomics between closely related pathogens.</title>
        <authorList>
            <person name="Yamagishi J."/>
            <person name="Asada M."/>
            <person name="Hakimi H."/>
            <person name="Tanaka T.Q."/>
            <person name="Sugimoto C."/>
            <person name="Kawazu S."/>
        </authorList>
    </citation>
    <scope>NUCLEOTIDE SEQUENCE [LARGE SCALE GENOMIC DNA]</scope>
    <source>
        <strain evidence="2 3">Miyake</strain>
    </source>
</reference>
<dbReference type="OrthoDB" id="361271at2759"/>
<proteinExistence type="predicted"/>
<accession>A0A2H6K847</accession>